<dbReference type="GO" id="GO:0003746">
    <property type="term" value="F:translation elongation factor activity"/>
    <property type="evidence" value="ECO:0007669"/>
    <property type="project" value="UniProtKB-KW"/>
</dbReference>
<keyword evidence="4" id="KW-0648">Protein biosynthesis</keyword>
<feature type="region of interest" description="Disordered" evidence="2">
    <location>
        <begin position="505"/>
        <end position="524"/>
    </location>
</feature>
<feature type="compositionally biased region" description="Basic and acidic residues" evidence="2">
    <location>
        <begin position="253"/>
        <end position="266"/>
    </location>
</feature>
<feature type="compositionally biased region" description="Polar residues" evidence="2">
    <location>
        <begin position="434"/>
        <end position="444"/>
    </location>
</feature>
<feature type="compositionally biased region" description="Low complexity" evidence="2">
    <location>
        <begin position="423"/>
        <end position="433"/>
    </location>
</feature>
<dbReference type="PROSITE" id="PS51319">
    <property type="entry name" value="TFIIS_N"/>
    <property type="match status" value="1"/>
</dbReference>
<dbReference type="GO" id="GO:0005634">
    <property type="term" value="C:nucleus"/>
    <property type="evidence" value="ECO:0007669"/>
    <property type="project" value="UniProtKB-SubCell"/>
</dbReference>
<reference evidence="4" key="1">
    <citation type="submission" date="2019-12" db="EMBL/GenBank/DDBJ databases">
        <authorList>
            <person name="Scholes J."/>
        </authorList>
    </citation>
    <scope>NUCLEOTIDE SEQUENCE</scope>
</reference>
<keyword evidence="5" id="KW-1185">Reference proteome</keyword>
<sequence>MTLDDFFTLTEMNNGLTAPSRVKELMAMMQKERDCDVKTAADSTRQRSAVASVLSSTENKECLDLFLQLDGLHYISNWLKDAQTSSKDTNDIFLEEHITHLLQALEKLNVDCEKIIASEIRTVVEDFLDYNSRQVQDKAEALLESWKTKGGSDDAFPLVVDKAGSLTDDEAKDIIGCSDSSLNNIVHEITRDDKVLSTSSDVVLSHDQIENTTHESKKISDEKPLDHHVSLPSSPKDFHAQGSNQSEDVTEPSPRKNSSEGLSRVDSDEEDEGFCAIDANQYRDSSDSIPKEGGGDINHCSLPESSKTISWGNFLSGISNFVKTNDLADNHSPAKKLTDREEYDRATKRPDVEIDYGIVDPLEVARQVAMEVEREIVDYRENSFSSTEKLPGSNKSSRRVDSPDSVSGKNSKSPMNKAEEKSSSSNESSTSSENPNTDGTQDVATSQVTEAAVAQEEANTMEEKVARNFFDLNQEVTMLDDCGDADAHLENQFSSAVSVVSASRATPSASKPPGGPLEFEGNLGWKGTARTSAFRPASPRRAAPEGERKLDFDLNVSESIDESSAEANSKITGLLELDLNRTSEDSSGGPVLDWRIGSFYPQQSPPVQQPTTRGIDLNDRPSFFANVSSDNNSSYIISKSSQNQNLCDPAISLMGKKVEIEQRDFFATQTMPSHQNGRNSGAGFDYNMGRMGNFIGIGPAVPYAHSPVYGYSNVPPGPTMPFSGQVYGPGPHSIPYMMGSASGLPAASFSQTPFLVNMNGPAMAPNGVEPSRSNYDLNSGMFSESGSRDPSGLGLFLNSTNVRPVEGPTPPQGTMGSSFGAKRKEPENGYNDQYYPFKHFMPHWKQS</sequence>
<feature type="compositionally biased region" description="Basic and acidic residues" evidence="2">
    <location>
        <begin position="207"/>
        <end position="229"/>
    </location>
</feature>
<keyword evidence="1" id="KW-0539">Nucleus</keyword>
<dbReference type="Pfam" id="PF08711">
    <property type="entry name" value="Med26"/>
    <property type="match status" value="1"/>
</dbReference>
<evidence type="ECO:0000256" key="2">
    <source>
        <dbReference type="SAM" id="MobiDB-lite"/>
    </source>
</evidence>
<evidence type="ECO:0000313" key="5">
    <source>
        <dbReference type="Proteomes" id="UP001153555"/>
    </source>
</evidence>
<feature type="domain" description="TFIIS N-terminal" evidence="3">
    <location>
        <begin position="73"/>
        <end position="153"/>
    </location>
</feature>
<dbReference type="InterPro" id="IPR035441">
    <property type="entry name" value="TFIIS/LEDGF_dom_sf"/>
</dbReference>
<feature type="compositionally biased region" description="Basic and acidic residues" evidence="2">
    <location>
        <begin position="284"/>
        <end position="294"/>
    </location>
</feature>
<dbReference type="PANTHER" id="PTHR47292:SF1">
    <property type="entry name" value="TRANSCRIPTION ELONGATION FACTOR (TFIIS) FAMILY PROTEIN"/>
    <property type="match status" value="1"/>
</dbReference>
<dbReference type="AlphaFoldDB" id="A0A9N7P0X6"/>
<organism evidence="4 5">
    <name type="scientific">Striga hermonthica</name>
    <name type="common">Purple witchweed</name>
    <name type="synonym">Buchnera hermonthica</name>
    <dbReference type="NCBI Taxonomy" id="68872"/>
    <lineage>
        <taxon>Eukaryota</taxon>
        <taxon>Viridiplantae</taxon>
        <taxon>Streptophyta</taxon>
        <taxon>Embryophyta</taxon>
        <taxon>Tracheophyta</taxon>
        <taxon>Spermatophyta</taxon>
        <taxon>Magnoliopsida</taxon>
        <taxon>eudicotyledons</taxon>
        <taxon>Gunneridae</taxon>
        <taxon>Pentapetalae</taxon>
        <taxon>asterids</taxon>
        <taxon>lamiids</taxon>
        <taxon>Lamiales</taxon>
        <taxon>Orobanchaceae</taxon>
        <taxon>Buchnereae</taxon>
        <taxon>Striga</taxon>
    </lineage>
</organism>
<dbReference type="Gene3D" id="1.20.930.10">
    <property type="entry name" value="Conserved domain common to transcription factors TFIIS, elongin A, CRSP70"/>
    <property type="match status" value="1"/>
</dbReference>
<name>A0A9N7P0X6_STRHE</name>
<feature type="region of interest" description="Disordered" evidence="2">
    <location>
        <begin position="383"/>
        <end position="444"/>
    </location>
</feature>
<protein>
    <submittedName>
        <fullName evidence="4">Transcription elongation factor (TFIIS) family protein</fullName>
    </submittedName>
</protein>
<dbReference type="SUPFAM" id="SSF47676">
    <property type="entry name" value="Conserved domain common to transcription factors TFIIS, elongin A, CRSP70"/>
    <property type="match status" value="1"/>
</dbReference>
<dbReference type="PANTHER" id="PTHR47292">
    <property type="entry name" value="TRANSCRIPTION ELONGATION FACTOR (TFIIS) FAMILY PROTEIN-RELATED"/>
    <property type="match status" value="1"/>
</dbReference>
<evidence type="ECO:0000259" key="3">
    <source>
        <dbReference type="PROSITE" id="PS51319"/>
    </source>
</evidence>
<comment type="subcellular location">
    <subcellularLocation>
        <location evidence="1">Nucleus</location>
    </subcellularLocation>
</comment>
<dbReference type="Proteomes" id="UP001153555">
    <property type="component" value="Unassembled WGS sequence"/>
</dbReference>
<dbReference type="OrthoDB" id="1595674at2759"/>
<keyword evidence="4" id="KW-0251">Elongation factor</keyword>
<accession>A0A9N7P0X6</accession>
<feature type="region of interest" description="Disordered" evidence="2">
    <location>
        <begin position="802"/>
        <end position="830"/>
    </location>
</feature>
<evidence type="ECO:0000313" key="4">
    <source>
        <dbReference type="EMBL" id="CAA0841163.1"/>
    </source>
</evidence>
<comment type="caution">
    <text evidence="4">The sequence shown here is derived from an EMBL/GenBank/DDBJ whole genome shotgun (WGS) entry which is preliminary data.</text>
</comment>
<dbReference type="InterPro" id="IPR017923">
    <property type="entry name" value="TFIIS_N"/>
</dbReference>
<feature type="region of interest" description="Disordered" evidence="2">
    <location>
        <begin position="206"/>
        <end position="299"/>
    </location>
</feature>
<proteinExistence type="predicted"/>
<gene>
    <name evidence="4" type="ORF">SHERM_07196</name>
</gene>
<dbReference type="EMBL" id="CACSLK010034050">
    <property type="protein sequence ID" value="CAA0841163.1"/>
    <property type="molecule type" value="Genomic_DNA"/>
</dbReference>
<evidence type="ECO:0000256" key="1">
    <source>
        <dbReference type="PROSITE-ProRule" id="PRU00649"/>
    </source>
</evidence>